<dbReference type="Proteomes" id="UP000237105">
    <property type="component" value="Unassembled WGS sequence"/>
</dbReference>
<gene>
    <name evidence="2" type="ORF">PanWU01x14_120530</name>
</gene>
<name>A0A2P5CV74_PARAD</name>
<organism evidence="2 3">
    <name type="scientific">Parasponia andersonii</name>
    <name type="common">Sponia andersonii</name>
    <dbReference type="NCBI Taxonomy" id="3476"/>
    <lineage>
        <taxon>Eukaryota</taxon>
        <taxon>Viridiplantae</taxon>
        <taxon>Streptophyta</taxon>
        <taxon>Embryophyta</taxon>
        <taxon>Tracheophyta</taxon>
        <taxon>Spermatophyta</taxon>
        <taxon>Magnoliopsida</taxon>
        <taxon>eudicotyledons</taxon>
        <taxon>Gunneridae</taxon>
        <taxon>Pentapetalae</taxon>
        <taxon>rosids</taxon>
        <taxon>fabids</taxon>
        <taxon>Rosales</taxon>
        <taxon>Cannabaceae</taxon>
        <taxon>Parasponia</taxon>
    </lineage>
</organism>
<evidence type="ECO:0000256" key="1">
    <source>
        <dbReference type="SAM" id="SignalP"/>
    </source>
</evidence>
<sequence length="89" mass="10221">MGWFFLLGIVWYSSGPKIELDIPLLSPKSNFAVIMWRALNIKEGPSVMSVVLKASLKKKGKVNHRARYMKNVIIFLNNNDKRDNNRQAC</sequence>
<comment type="caution">
    <text evidence="2">The sequence shown here is derived from an EMBL/GenBank/DDBJ whole genome shotgun (WGS) entry which is preliminary data.</text>
</comment>
<feature type="signal peptide" evidence="1">
    <location>
        <begin position="1"/>
        <end position="15"/>
    </location>
</feature>
<evidence type="ECO:0000313" key="2">
    <source>
        <dbReference type="EMBL" id="PON64876.1"/>
    </source>
</evidence>
<keyword evidence="1" id="KW-0732">Signal</keyword>
<proteinExistence type="predicted"/>
<reference evidence="3" key="1">
    <citation type="submission" date="2016-06" db="EMBL/GenBank/DDBJ databases">
        <title>Parallel loss of symbiosis genes in relatives of nitrogen-fixing non-legume Parasponia.</title>
        <authorList>
            <person name="Van Velzen R."/>
            <person name="Holmer R."/>
            <person name="Bu F."/>
            <person name="Rutten L."/>
            <person name="Van Zeijl A."/>
            <person name="Liu W."/>
            <person name="Santuari L."/>
            <person name="Cao Q."/>
            <person name="Sharma T."/>
            <person name="Shen D."/>
            <person name="Roswanjaya Y."/>
            <person name="Wardhani T."/>
            <person name="Kalhor M.S."/>
            <person name="Jansen J."/>
            <person name="Van den Hoogen J."/>
            <person name="Gungor B."/>
            <person name="Hartog M."/>
            <person name="Hontelez J."/>
            <person name="Verver J."/>
            <person name="Yang W.-C."/>
            <person name="Schijlen E."/>
            <person name="Repin R."/>
            <person name="Schilthuizen M."/>
            <person name="Schranz E."/>
            <person name="Heidstra R."/>
            <person name="Miyata K."/>
            <person name="Fedorova E."/>
            <person name="Kohlen W."/>
            <person name="Bisseling T."/>
            <person name="Smit S."/>
            <person name="Geurts R."/>
        </authorList>
    </citation>
    <scope>NUCLEOTIDE SEQUENCE [LARGE SCALE GENOMIC DNA]</scope>
    <source>
        <strain evidence="3">cv. WU1-14</strain>
    </source>
</reference>
<dbReference type="OrthoDB" id="10523553at2759"/>
<evidence type="ECO:0000313" key="3">
    <source>
        <dbReference type="Proteomes" id="UP000237105"/>
    </source>
</evidence>
<keyword evidence="3" id="KW-1185">Reference proteome</keyword>
<accession>A0A2P5CV74</accession>
<dbReference type="EMBL" id="JXTB01000092">
    <property type="protein sequence ID" value="PON64876.1"/>
    <property type="molecule type" value="Genomic_DNA"/>
</dbReference>
<protein>
    <submittedName>
        <fullName evidence="2">Uncharacterized protein</fullName>
    </submittedName>
</protein>
<feature type="chain" id="PRO_5015125585" evidence="1">
    <location>
        <begin position="16"/>
        <end position="89"/>
    </location>
</feature>
<dbReference type="AlphaFoldDB" id="A0A2P5CV74"/>